<dbReference type="SUPFAM" id="SSF81383">
    <property type="entry name" value="F-box domain"/>
    <property type="match status" value="1"/>
</dbReference>
<evidence type="ECO:0000259" key="1">
    <source>
        <dbReference type="Pfam" id="PF12937"/>
    </source>
</evidence>
<dbReference type="InterPro" id="IPR036047">
    <property type="entry name" value="F-box-like_dom_sf"/>
</dbReference>
<feature type="domain" description="F-box" evidence="1">
    <location>
        <begin position="49"/>
        <end position="103"/>
    </location>
</feature>
<comment type="caution">
    <text evidence="2">The sequence shown here is derived from an EMBL/GenBank/DDBJ whole genome shotgun (WGS) entry which is preliminary data.</text>
</comment>
<dbReference type="AlphaFoldDB" id="A0AAD6XRT6"/>
<dbReference type="InterPro" id="IPR001810">
    <property type="entry name" value="F-box_dom"/>
</dbReference>
<proteinExistence type="predicted"/>
<evidence type="ECO:0000313" key="3">
    <source>
        <dbReference type="Proteomes" id="UP001222325"/>
    </source>
</evidence>
<gene>
    <name evidence="2" type="ORF">B0H15DRAFT_904798</name>
</gene>
<sequence length="146" mass="16715">MLESRPASLHAHLEELNFSIVAQKRALASSERERIQVLGQLNRYYDPLTRLPPEITAEIFTHCLHTSDDVCNRMTTAPILFLRVCRSWNKLARKIPALWSSLSIIRYRQASLDRYSHHVCCWIDRARARPLSLTFVGSAGEEIGAI</sequence>
<protein>
    <recommendedName>
        <fullName evidence="1">F-box domain-containing protein</fullName>
    </recommendedName>
</protein>
<feature type="non-terminal residue" evidence="2">
    <location>
        <position position="146"/>
    </location>
</feature>
<accession>A0AAD6XRT6</accession>
<organism evidence="2 3">
    <name type="scientific">Mycena belliarum</name>
    <dbReference type="NCBI Taxonomy" id="1033014"/>
    <lineage>
        <taxon>Eukaryota</taxon>
        <taxon>Fungi</taxon>
        <taxon>Dikarya</taxon>
        <taxon>Basidiomycota</taxon>
        <taxon>Agaricomycotina</taxon>
        <taxon>Agaricomycetes</taxon>
        <taxon>Agaricomycetidae</taxon>
        <taxon>Agaricales</taxon>
        <taxon>Marasmiineae</taxon>
        <taxon>Mycenaceae</taxon>
        <taxon>Mycena</taxon>
    </lineage>
</organism>
<dbReference type="Proteomes" id="UP001222325">
    <property type="component" value="Unassembled WGS sequence"/>
</dbReference>
<evidence type="ECO:0000313" key="2">
    <source>
        <dbReference type="EMBL" id="KAJ7094733.1"/>
    </source>
</evidence>
<name>A0AAD6XRT6_9AGAR</name>
<dbReference type="Pfam" id="PF12937">
    <property type="entry name" value="F-box-like"/>
    <property type="match status" value="1"/>
</dbReference>
<keyword evidence="3" id="KW-1185">Reference proteome</keyword>
<dbReference type="Gene3D" id="1.20.1280.50">
    <property type="match status" value="1"/>
</dbReference>
<reference evidence="2" key="1">
    <citation type="submission" date="2023-03" db="EMBL/GenBank/DDBJ databases">
        <title>Massive genome expansion in bonnet fungi (Mycena s.s.) driven by repeated elements and novel gene families across ecological guilds.</title>
        <authorList>
            <consortium name="Lawrence Berkeley National Laboratory"/>
            <person name="Harder C.B."/>
            <person name="Miyauchi S."/>
            <person name="Viragh M."/>
            <person name="Kuo A."/>
            <person name="Thoen E."/>
            <person name="Andreopoulos B."/>
            <person name="Lu D."/>
            <person name="Skrede I."/>
            <person name="Drula E."/>
            <person name="Henrissat B."/>
            <person name="Morin E."/>
            <person name="Kohler A."/>
            <person name="Barry K."/>
            <person name="LaButti K."/>
            <person name="Morin E."/>
            <person name="Salamov A."/>
            <person name="Lipzen A."/>
            <person name="Mereny Z."/>
            <person name="Hegedus B."/>
            <person name="Baldrian P."/>
            <person name="Stursova M."/>
            <person name="Weitz H."/>
            <person name="Taylor A."/>
            <person name="Grigoriev I.V."/>
            <person name="Nagy L.G."/>
            <person name="Martin F."/>
            <person name="Kauserud H."/>
        </authorList>
    </citation>
    <scope>NUCLEOTIDE SEQUENCE</scope>
    <source>
        <strain evidence="2">CBHHK173m</strain>
    </source>
</reference>
<dbReference type="EMBL" id="JARJCN010000014">
    <property type="protein sequence ID" value="KAJ7094733.1"/>
    <property type="molecule type" value="Genomic_DNA"/>
</dbReference>